<keyword evidence="1" id="KW-0812">Transmembrane</keyword>
<keyword evidence="1" id="KW-0472">Membrane</keyword>
<reference evidence="2 3" key="1">
    <citation type="submission" date="2024-07" db="EMBL/GenBank/DDBJ databases">
        <authorList>
            <person name="Thanompreechachai J."/>
            <person name="Duangmal K."/>
        </authorList>
    </citation>
    <scope>NUCLEOTIDE SEQUENCE [LARGE SCALE GENOMIC DNA]</scope>
    <source>
        <strain evidence="2 3">TBRC 1896</strain>
    </source>
</reference>
<dbReference type="Proteomes" id="UP001566476">
    <property type="component" value="Unassembled WGS sequence"/>
</dbReference>
<accession>A0ABV4I984</accession>
<comment type="caution">
    <text evidence="2">The sequence shown here is derived from an EMBL/GenBank/DDBJ whole genome shotgun (WGS) entry which is preliminary data.</text>
</comment>
<evidence type="ECO:0000256" key="1">
    <source>
        <dbReference type="SAM" id="Phobius"/>
    </source>
</evidence>
<feature type="transmembrane region" description="Helical" evidence="1">
    <location>
        <begin position="76"/>
        <end position="94"/>
    </location>
</feature>
<dbReference type="Pfam" id="PF11139">
    <property type="entry name" value="SfLAP"/>
    <property type="match status" value="1"/>
</dbReference>
<feature type="transmembrane region" description="Helical" evidence="1">
    <location>
        <begin position="39"/>
        <end position="64"/>
    </location>
</feature>
<feature type="transmembrane region" description="Helical" evidence="1">
    <location>
        <begin position="153"/>
        <end position="173"/>
    </location>
</feature>
<dbReference type="InterPro" id="IPR021315">
    <property type="entry name" value="Gap/Sap"/>
</dbReference>
<evidence type="ECO:0000313" key="3">
    <source>
        <dbReference type="Proteomes" id="UP001566476"/>
    </source>
</evidence>
<keyword evidence="1" id="KW-1133">Transmembrane helix</keyword>
<gene>
    <name evidence="2" type="ORF">AB2L28_18255</name>
</gene>
<name>A0ABV4I984_9ACTN</name>
<evidence type="ECO:0000313" key="2">
    <source>
        <dbReference type="EMBL" id="MEZ0494184.1"/>
    </source>
</evidence>
<feature type="transmembrane region" description="Helical" evidence="1">
    <location>
        <begin position="194"/>
        <end position="217"/>
    </location>
</feature>
<organism evidence="2 3">
    <name type="scientific">Kineococcus mangrovi</name>
    <dbReference type="NCBI Taxonomy" id="1660183"/>
    <lineage>
        <taxon>Bacteria</taxon>
        <taxon>Bacillati</taxon>
        <taxon>Actinomycetota</taxon>
        <taxon>Actinomycetes</taxon>
        <taxon>Kineosporiales</taxon>
        <taxon>Kineosporiaceae</taxon>
        <taxon>Kineococcus</taxon>
    </lineage>
</organism>
<sequence length="225" mass="24119">MAAWVALVLGLALIDSINPSAIAVTLYLLLSRTDPGSRVLAYVAGIFSTYLLTGCLLLLGLQAVTVQLRDAWYSDAAYVVEGLLGAALLVYSFFAPAQRPRSPVPTARGHAGLFLLGAGISVVEFSTALPYLGVIGLITRAGLDVQQWLPLMFIYNVVMVLPPVALLLAYRLAGARVRQRMQRWDARLRAGARGTWLWIVGIVGFLLLADAITHFVLPGRAGSSG</sequence>
<keyword evidence="3" id="KW-1185">Reference proteome</keyword>
<proteinExistence type="predicted"/>
<protein>
    <submittedName>
        <fullName evidence="2">GAP family protein</fullName>
    </submittedName>
</protein>
<dbReference type="RefSeq" id="WP_370720421.1">
    <property type="nucleotide sequence ID" value="NZ_JBGGTQ010000010.1"/>
</dbReference>
<dbReference type="EMBL" id="JBGGTQ010000010">
    <property type="protein sequence ID" value="MEZ0494184.1"/>
    <property type="molecule type" value="Genomic_DNA"/>
</dbReference>